<comment type="similarity">
    <text evidence="3">Belongs to the Nudix hydrolase family.</text>
</comment>
<dbReference type="PROSITE" id="PS00893">
    <property type="entry name" value="NUDIX_BOX"/>
    <property type="match status" value="1"/>
</dbReference>
<dbReference type="PANTHER" id="PTHR43046:SF2">
    <property type="entry name" value="8-OXO-DGTP DIPHOSPHATASE-RELATED"/>
    <property type="match status" value="1"/>
</dbReference>
<keyword evidence="6" id="KW-1185">Reference proteome</keyword>
<feature type="domain" description="Nudix hydrolase" evidence="4">
    <location>
        <begin position="24"/>
        <end position="149"/>
    </location>
</feature>
<accession>A0A285UDD8</accession>
<name>A0A285UDD8_9BACL</name>
<evidence type="ECO:0000256" key="1">
    <source>
        <dbReference type="ARBA" id="ARBA00001946"/>
    </source>
</evidence>
<reference evidence="6" key="1">
    <citation type="submission" date="2017-08" db="EMBL/GenBank/DDBJ databases">
        <authorList>
            <person name="Varghese N."/>
            <person name="Submissions S."/>
        </authorList>
    </citation>
    <scope>NUCLEOTIDE SEQUENCE [LARGE SCALE GENOMIC DNA]</scope>
    <source>
        <strain evidence="6">JC23</strain>
    </source>
</reference>
<dbReference type="PRINTS" id="PR00502">
    <property type="entry name" value="NUDIXFAMILY"/>
</dbReference>
<dbReference type="AlphaFoldDB" id="A0A285UDD8"/>
<keyword evidence="2 3" id="KW-0378">Hydrolase</keyword>
<evidence type="ECO:0000313" key="5">
    <source>
        <dbReference type="EMBL" id="SOC39753.1"/>
    </source>
</evidence>
<dbReference type="Proteomes" id="UP000219252">
    <property type="component" value="Unassembled WGS sequence"/>
</dbReference>
<dbReference type="PROSITE" id="PS51462">
    <property type="entry name" value="NUDIX"/>
    <property type="match status" value="1"/>
</dbReference>
<proteinExistence type="inferred from homology"/>
<dbReference type="Pfam" id="PF00293">
    <property type="entry name" value="NUDIX"/>
    <property type="match status" value="1"/>
</dbReference>
<protein>
    <submittedName>
        <fullName evidence="5">8-oxo-dGTP diphosphatase</fullName>
    </submittedName>
</protein>
<dbReference type="OrthoDB" id="9131041at2"/>
<dbReference type="GO" id="GO:0016787">
    <property type="term" value="F:hydrolase activity"/>
    <property type="evidence" value="ECO:0007669"/>
    <property type="project" value="UniProtKB-KW"/>
</dbReference>
<comment type="cofactor">
    <cofactor evidence="1">
        <name>Mg(2+)</name>
        <dbReference type="ChEBI" id="CHEBI:18420"/>
    </cofactor>
</comment>
<dbReference type="InterPro" id="IPR020084">
    <property type="entry name" value="NUDIX_hydrolase_CS"/>
</dbReference>
<sequence>MNITKNNGFEFIDFIYTNEEELHQFNPLAGSFALIKCEGKYLLCYNTWRKQWEIPAGKCEGNETPKECAIRELYEETGQQVQDLAFQGLAKVKNLSDGKIKYNPVYTTTIEELESFLQNNETSEIKLWDLKEPLGPIDAVDIRIFDFIE</sequence>
<dbReference type="InterPro" id="IPR015797">
    <property type="entry name" value="NUDIX_hydrolase-like_dom_sf"/>
</dbReference>
<dbReference type="PANTHER" id="PTHR43046">
    <property type="entry name" value="GDP-MANNOSE MANNOSYL HYDROLASE"/>
    <property type="match status" value="1"/>
</dbReference>
<evidence type="ECO:0000313" key="6">
    <source>
        <dbReference type="Proteomes" id="UP000219252"/>
    </source>
</evidence>
<evidence type="ECO:0000256" key="2">
    <source>
        <dbReference type="ARBA" id="ARBA00022801"/>
    </source>
</evidence>
<gene>
    <name evidence="5" type="ORF">SAMN05877842_106100</name>
</gene>
<dbReference type="InterPro" id="IPR020476">
    <property type="entry name" value="Nudix_hydrolase"/>
</dbReference>
<dbReference type="Gene3D" id="3.90.79.10">
    <property type="entry name" value="Nucleoside Triphosphate Pyrophosphohydrolase"/>
    <property type="match status" value="1"/>
</dbReference>
<evidence type="ECO:0000256" key="3">
    <source>
        <dbReference type="RuleBase" id="RU003476"/>
    </source>
</evidence>
<organism evidence="5 6">
    <name type="scientific">Ureibacillus acetophenoni</name>
    <dbReference type="NCBI Taxonomy" id="614649"/>
    <lineage>
        <taxon>Bacteria</taxon>
        <taxon>Bacillati</taxon>
        <taxon>Bacillota</taxon>
        <taxon>Bacilli</taxon>
        <taxon>Bacillales</taxon>
        <taxon>Caryophanaceae</taxon>
        <taxon>Ureibacillus</taxon>
    </lineage>
</organism>
<dbReference type="RefSeq" id="WP_097149492.1">
    <property type="nucleotide sequence ID" value="NZ_OBQC01000006.1"/>
</dbReference>
<evidence type="ECO:0000259" key="4">
    <source>
        <dbReference type="PROSITE" id="PS51462"/>
    </source>
</evidence>
<dbReference type="SUPFAM" id="SSF55811">
    <property type="entry name" value="Nudix"/>
    <property type="match status" value="1"/>
</dbReference>
<dbReference type="InterPro" id="IPR000086">
    <property type="entry name" value="NUDIX_hydrolase_dom"/>
</dbReference>
<dbReference type="EMBL" id="OBQC01000006">
    <property type="protein sequence ID" value="SOC39753.1"/>
    <property type="molecule type" value="Genomic_DNA"/>
</dbReference>